<name>A0ABQ2SET3_9DEIO</name>
<dbReference type="Gene3D" id="3.40.430.10">
    <property type="entry name" value="Dihydrofolate Reductase, subunit A"/>
    <property type="match status" value="1"/>
</dbReference>
<dbReference type="PANTHER" id="PTHR38011">
    <property type="entry name" value="DIHYDROFOLATE REDUCTASE FAMILY PROTEIN (AFU_ORTHOLOGUE AFUA_8G06820)"/>
    <property type="match status" value="1"/>
</dbReference>
<feature type="domain" description="Bacterial bifunctional deaminase-reductase C-terminal" evidence="1">
    <location>
        <begin position="15"/>
        <end position="182"/>
    </location>
</feature>
<gene>
    <name evidence="2" type="ORF">GCM10008961_17270</name>
</gene>
<dbReference type="SUPFAM" id="SSF53597">
    <property type="entry name" value="Dihydrofolate reductase-like"/>
    <property type="match status" value="1"/>
</dbReference>
<organism evidence="2 3">
    <name type="scientific">Deinococcus knuensis</name>
    <dbReference type="NCBI Taxonomy" id="1837380"/>
    <lineage>
        <taxon>Bacteria</taxon>
        <taxon>Thermotogati</taxon>
        <taxon>Deinococcota</taxon>
        <taxon>Deinococci</taxon>
        <taxon>Deinococcales</taxon>
        <taxon>Deinococcaceae</taxon>
        <taxon>Deinococcus</taxon>
    </lineage>
</organism>
<dbReference type="RefSeq" id="WP_189100886.1">
    <property type="nucleotide sequence ID" value="NZ_BMQO01000006.1"/>
</dbReference>
<keyword evidence="3" id="KW-1185">Reference proteome</keyword>
<dbReference type="PANTHER" id="PTHR38011:SF11">
    <property type="entry name" value="2,5-DIAMINO-6-RIBOSYLAMINO-4(3H)-PYRIMIDINONE 5'-PHOSPHATE REDUCTASE"/>
    <property type="match status" value="1"/>
</dbReference>
<dbReference type="Pfam" id="PF01872">
    <property type="entry name" value="RibD_C"/>
    <property type="match status" value="1"/>
</dbReference>
<comment type="caution">
    <text evidence="2">The sequence shown here is derived from an EMBL/GenBank/DDBJ whole genome shotgun (WGS) entry which is preliminary data.</text>
</comment>
<evidence type="ECO:0000313" key="3">
    <source>
        <dbReference type="Proteomes" id="UP000620633"/>
    </source>
</evidence>
<protein>
    <submittedName>
        <fullName evidence="2">Deaminase reductase</fullName>
    </submittedName>
</protein>
<reference evidence="3" key="1">
    <citation type="journal article" date="2019" name="Int. J. Syst. Evol. Microbiol.">
        <title>The Global Catalogue of Microorganisms (GCM) 10K type strain sequencing project: providing services to taxonomists for standard genome sequencing and annotation.</title>
        <authorList>
            <consortium name="The Broad Institute Genomics Platform"/>
            <consortium name="The Broad Institute Genome Sequencing Center for Infectious Disease"/>
            <person name="Wu L."/>
            <person name="Ma J."/>
        </authorList>
    </citation>
    <scope>NUCLEOTIDE SEQUENCE [LARGE SCALE GENOMIC DNA]</scope>
    <source>
        <strain evidence="3">JCM 31406</strain>
    </source>
</reference>
<accession>A0ABQ2SET3</accession>
<evidence type="ECO:0000259" key="1">
    <source>
        <dbReference type="Pfam" id="PF01872"/>
    </source>
</evidence>
<evidence type="ECO:0000313" key="2">
    <source>
        <dbReference type="EMBL" id="GGS26417.1"/>
    </source>
</evidence>
<dbReference type="InterPro" id="IPR050765">
    <property type="entry name" value="Riboflavin_Biosynth_HTPR"/>
</dbReference>
<dbReference type="Proteomes" id="UP000620633">
    <property type="component" value="Unassembled WGS sequence"/>
</dbReference>
<proteinExistence type="predicted"/>
<sequence>MGGAALAGGARPEFRVFVAVSLDGLIARPDGRLDWLPGATPDSAPAPAGEDHGYAAFMAGVDTLLMGRETFGTVRDFPEWPYAGLRVVVLSRTLTAADLPPALRGAVQVMAGTPGQVAEELGRLGARAVYVDGGQTVQAFLRAGLIDELTVTVVPVLLGRGRPLFGQLGADLPLKLVSARVFSGSGFVQSTYRRGDGR</sequence>
<dbReference type="InterPro" id="IPR024072">
    <property type="entry name" value="DHFR-like_dom_sf"/>
</dbReference>
<dbReference type="InterPro" id="IPR002734">
    <property type="entry name" value="RibDG_C"/>
</dbReference>
<dbReference type="EMBL" id="BMQO01000006">
    <property type="protein sequence ID" value="GGS26417.1"/>
    <property type="molecule type" value="Genomic_DNA"/>
</dbReference>